<accession>A0A2D0N8U1</accession>
<sequence length="276" mass="31006">MPFISLDETQHQEQLQLFYQEYGSGQPVILIHGWPLSHRAWEPQMQVIADAGFRAIAYDRRGFGVSSLPYENFDYSTLARDLHTLIEQLDLKDVILVGFSMGGGEVVRYFTDFGSDRIAKAVLISSIIPLVPKKDDNPDGVPEAKLQEIMGALKSDRVTFLNEFSHNFYNADKTDVSEQQIQYAWTIAAFASPRATIECAKSWGGTDFRPECKNVTVPTLIVHGDADQIVPIETAGKQAAKMIPNNEYHVIKEAPHGLNLTHRDELNKILLQFLQS</sequence>
<reference evidence="3 4" key="1">
    <citation type="submission" date="2017-10" db="EMBL/GenBank/DDBJ databases">
        <title>The draft genome sequence of Lewinella nigricans NBRC 102662.</title>
        <authorList>
            <person name="Wang K."/>
        </authorList>
    </citation>
    <scope>NUCLEOTIDE SEQUENCE [LARGE SCALE GENOMIC DNA]</scope>
    <source>
        <strain evidence="3 4">NBRC 102662</strain>
    </source>
</reference>
<dbReference type="OrthoDB" id="9780932at2"/>
<dbReference type="InterPro" id="IPR050471">
    <property type="entry name" value="AB_hydrolase"/>
</dbReference>
<dbReference type="EMBL" id="PDUD01000025">
    <property type="protein sequence ID" value="PHN04569.1"/>
    <property type="molecule type" value="Genomic_DNA"/>
</dbReference>
<dbReference type="Proteomes" id="UP000223913">
    <property type="component" value="Unassembled WGS sequence"/>
</dbReference>
<dbReference type="Pfam" id="PF00561">
    <property type="entry name" value="Abhydrolase_1"/>
    <property type="match status" value="1"/>
</dbReference>
<comment type="similarity">
    <text evidence="1">Belongs to the AB hydrolase superfamily. Bacterial non-heme haloperoxidase / perhydrolase family.</text>
</comment>
<feature type="domain" description="AB hydrolase-1" evidence="2">
    <location>
        <begin position="27"/>
        <end position="262"/>
    </location>
</feature>
<dbReference type="InterPro" id="IPR000073">
    <property type="entry name" value="AB_hydrolase_1"/>
</dbReference>
<gene>
    <name evidence="3" type="ORF">CRP01_21430</name>
</gene>
<dbReference type="InterPro" id="IPR000639">
    <property type="entry name" value="Epox_hydrolase-like"/>
</dbReference>
<evidence type="ECO:0000313" key="3">
    <source>
        <dbReference type="EMBL" id="PHN04569.1"/>
    </source>
</evidence>
<evidence type="ECO:0000256" key="1">
    <source>
        <dbReference type="ARBA" id="ARBA00038128"/>
    </source>
</evidence>
<dbReference type="FunFam" id="3.40.50.1820:FF:000205">
    <property type="entry name" value="Non-haem bromoperoxidase BPO-A2"/>
    <property type="match status" value="1"/>
</dbReference>
<comment type="caution">
    <text evidence="3">The sequence shown here is derived from an EMBL/GenBank/DDBJ whole genome shotgun (WGS) entry which is preliminary data.</text>
</comment>
<dbReference type="PRINTS" id="PR00111">
    <property type="entry name" value="ABHYDROLASE"/>
</dbReference>
<dbReference type="Gene3D" id="3.40.50.1820">
    <property type="entry name" value="alpha/beta hydrolase"/>
    <property type="match status" value="1"/>
</dbReference>
<proteinExistence type="inferred from homology"/>
<protein>
    <submittedName>
        <fullName evidence="3">Alpha/beta hydrolase</fullName>
    </submittedName>
</protein>
<keyword evidence="4" id="KW-1185">Reference proteome</keyword>
<dbReference type="PANTHER" id="PTHR43433:SF4">
    <property type="entry name" value="NON-HEME CHLOROPEROXIDASE-RELATED"/>
    <property type="match status" value="1"/>
</dbReference>
<dbReference type="AlphaFoldDB" id="A0A2D0N8U1"/>
<dbReference type="PRINTS" id="PR00412">
    <property type="entry name" value="EPOXHYDRLASE"/>
</dbReference>
<evidence type="ECO:0000259" key="2">
    <source>
        <dbReference type="Pfam" id="PF00561"/>
    </source>
</evidence>
<dbReference type="SUPFAM" id="SSF53474">
    <property type="entry name" value="alpha/beta-Hydrolases"/>
    <property type="match status" value="1"/>
</dbReference>
<dbReference type="RefSeq" id="WP_099152143.1">
    <property type="nucleotide sequence ID" value="NZ_PDUD01000025.1"/>
</dbReference>
<dbReference type="PANTHER" id="PTHR43433">
    <property type="entry name" value="HYDROLASE, ALPHA/BETA FOLD FAMILY PROTEIN"/>
    <property type="match status" value="1"/>
</dbReference>
<name>A0A2D0N8U1_FLAN2</name>
<dbReference type="InterPro" id="IPR029058">
    <property type="entry name" value="AB_hydrolase_fold"/>
</dbReference>
<keyword evidence="3" id="KW-0378">Hydrolase</keyword>
<dbReference type="GO" id="GO:0016787">
    <property type="term" value="F:hydrolase activity"/>
    <property type="evidence" value="ECO:0007669"/>
    <property type="project" value="UniProtKB-KW"/>
</dbReference>
<organism evidence="3 4">
    <name type="scientific">Flavilitoribacter nigricans (strain ATCC 23147 / DSM 23189 / NBRC 102662 / NCIMB 1420 / SS-2)</name>
    <name type="common">Lewinella nigricans</name>
    <dbReference type="NCBI Taxonomy" id="1122177"/>
    <lineage>
        <taxon>Bacteria</taxon>
        <taxon>Pseudomonadati</taxon>
        <taxon>Bacteroidota</taxon>
        <taxon>Saprospiria</taxon>
        <taxon>Saprospirales</taxon>
        <taxon>Lewinellaceae</taxon>
        <taxon>Flavilitoribacter</taxon>
    </lineage>
</organism>
<evidence type="ECO:0000313" key="4">
    <source>
        <dbReference type="Proteomes" id="UP000223913"/>
    </source>
</evidence>